<dbReference type="Gene3D" id="2.160.20.10">
    <property type="entry name" value="Single-stranded right-handed beta-helix, Pectin lyase-like"/>
    <property type="match status" value="1"/>
</dbReference>
<accession>A0ABR1ZVT7</accession>
<evidence type="ECO:0000313" key="1">
    <source>
        <dbReference type="EMBL" id="KAK8484843.1"/>
    </source>
</evidence>
<dbReference type="InterPro" id="IPR011050">
    <property type="entry name" value="Pectin_lyase_fold/virulence"/>
</dbReference>
<sequence>MASPKNCSNQMSAVVINGISYILRVHMMLEVHMSFACSDSTPCINLTLAQVELQPVTRGHIVAIPFCWNAHGSVLTQTIPPVYCLMEETNATKE</sequence>
<reference evidence="1 2" key="1">
    <citation type="journal article" date="2024" name="G3 (Bethesda)">
        <title>Genome assembly of Hibiscus sabdariffa L. provides insights into metabolisms of medicinal natural products.</title>
        <authorList>
            <person name="Kim T."/>
        </authorList>
    </citation>
    <scope>NUCLEOTIDE SEQUENCE [LARGE SCALE GENOMIC DNA]</scope>
    <source>
        <strain evidence="1">TK-2024</strain>
        <tissue evidence="1">Old leaves</tissue>
    </source>
</reference>
<dbReference type="InterPro" id="IPR012334">
    <property type="entry name" value="Pectin_lyas_fold"/>
</dbReference>
<evidence type="ECO:0000313" key="2">
    <source>
        <dbReference type="Proteomes" id="UP001396334"/>
    </source>
</evidence>
<comment type="caution">
    <text evidence="1">The sequence shown here is derived from an EMBL/GenBank/DDBJ whole genome shotgun (WGS) entry which is preliminary data.</text>
</comment>
<dbReference type="SUPFAM" id="SSF51126">
    <property type="entry name" value="Pectin lyase-like"/>
    <property type="match status" value="1"/>
</dbReference>
<organism evidence="1 2">
    <name type="scientific">Hibiscus sabdariffa</name>
    <name type="common">roselle</name>
    <dbReference type="NCBI Taxonomy" id="183260"/>
    <lineage>
        <taxon>Eukaryota</taxon>
        <taxon>Viridiplantae</taxon>
        <taxon>Streptophyta</taxon>
        <taxon>Embryophyta</taxon>
        <taxon>Tracheophyta</taxon>
        <taxon>Spermatophyta</taxon>
        <taxon>Magnoliopsida</taxon>
        <taxon>eudicotyledons</taxon>
        <taxon>Gunneridae</taxon>
        <taxon>Pentapetalae</taxon>
        <taxon>rosids</taxon>
        <taxon>malvids</taxon>
        <taxon>Malvales</taxon>
        <taxon>Malvaceae</taxon>
        <taxon>Malvoideae</taxon>
        <taxon>Hibiscus</taxon>
    </lineage>
</organism>
<dbReference type="Proteomes" id="UP001396334">
    <property type="component" value="Unassembled WGS sequence"/>
</dbReference>
<keyword evidence="2" id="KW-1185">Reference proteome</keyword>
<dbReference type="EMBL" id="JBBPBN010000531">
    <property type="protein sequence ID" value="KAK8484843.1"/>
    <property type="molecule type" value="Genomic_DNA"/>
</dbReference>
<gene>
    <name evidence="1" type="ORF">V6N11_057073</name>
</gene>
<proteinExistence type="predicted"/>
<protein>
    <submittedName>
        <fullName evidence="1">Uncharacterized protein</fullName>
    </submittedName>
</protein>
<name>A0ABR1ZVT7_9ROSI</name>